<dbReference type="EMBL" id="LAZR01025092">
    <property type="protein sequence ID" value="KKL73014.1"/>
    <property type="molecule type" value="Genomic_DNA"/>
</dbReference>
<comment type="caution">
    <text evidence="1">The sequence shown here is derived from an EMBL/GenBank/DDBJ whole genome shotgun (WGS) entry which is preliminary data.</text>
</comment>
<gene>
    <name evidence="1" type="ORF">LCGC14_2079130</name>
</gene>
<dbReference type="SUPFAM" id="SSF53850">
    <property type="entry name" value="Periplasmic binding protein-like II"/>
    <property type="match status" value="1"/>
</dbReference>
<feature type="non-terminal residue" evidence="1">
    <location>
        <position position="79"/>
    </location>
</feature>
<dbReference type="PROSITE" id="PS51257">
    <property type="entry name" value="PROKAR_LIPOPROTEIN"/>
    <property type="match status" value="1"/>
</dbReference>
<evidence type="ECO:0008006" key="2">
    <source>
        <dbReference type="Google" id="ProtNLM"/>
    </source>
</evidence>
<protein>
    <recommendedName>
        <fullName evidence="2">Iron ABC transporter substrate-binding protein</fullName>
    </recommendedName>
</protein>
<dbReference type="AlphaFoldDB" id="A0A0F9EGB6"/>
<name>A0A0F9EGB6_9ZZZZ</name>
<evidence type="ECO:0000313" key="1">
    <source>
        <dbReference type="EMBL" id="KKL73014.1"/>
    </source>
</evidence>
<accession>A0A0F9EGB6</accession>
<organism evidence="1">
    <name type="scientific">marine sediment metagenome</name>
    <dbReference type="NCBI Taxonomy" id="412755"/>
    <lineage>
        <taxon>unclassified sequences</taxon>
        <taxon>metagenomes</taxon>
        <taxon>ecological metagenomes</taxon>
    </lineage>
</organism>
<reference evidence="1" key="1">
    <citation type="journal article" date="2015" name="Nature">
        <title>Complex archaea that bridge the gap between prokaryotes and eukaryotes.</title>
        <authorList>
            <person name="Spang A."/>
            <person name="Saw J.H."/>
            <person name="Jorgensen S.L."/>
            <person name="Zaremba-Niedzwiedzka K."/>
            <person name="Martijn J."/>
            <person name="Lind A.E."/>
            <person name="van Eijk R."/>
            <person name="Schleper C."/>
            <person name="Guy L."/>
            <person name="Ettema T.J."/>
        </authorList>
    </citation>
    <scope>NUCLEOTIDE SEQUENCE</scope>
</reference>
<dbReference type="Gene3D" id="3.40.190.10">
    <property type="entry name" value="Periplasmic binding protein-like II"/>
    <property type="match status" value="1"/>
</dbReference>
<proteinExistence type="predicted"/>
<sequence length="79" mass="8471">MRYGRWISAPLVTLAAGVILAGCGDNDGNTITVYSGRGEELVAPLLERYEKQSGVELEVRYGDSAELAATILEEGDRSP</sequence>